<evidence type="ECO:0000313" key="4">
    <source>
        <dbReference type="EMBL" id="SCB13869.1"/>
    </source>
</evidence>
<dbReference type="PIRSF" id="PIRSF007542">
    <property type="entry name" value="UCP007542"/>
    <property type="match status" value="1"/>
</dbReference>
<dbReference type="Pfam" id="PF10081">
    <property type="entry name" value="Abhydrolase_9"/>
    <property type="match status" value="1"/>
</dbReference>
<dbReference type="InterPro" id="IPR027787">
    <property type="entry name" value="Alpha/beta-hydrolase_catalytic"/>
</dbReference>
<organism evidence="4 5">
    <name type="scientific">Rhizobium multihospitium</name>
    <dbReference type="NCBI Taxonomy" id="410764"/>
    <lineage>
        <taxon>Bacteria</taxon>
        <taxon>Pseudomonadati</taxon>
        <taxon>Pseudomonadota</taxon>
        <taxon>Alphaproteobacteria</taxon>
        <taxon>Hyphomicrobiales</taxon>
        <taxon>Rhizobiaceae</taxon>
        <taxon>Rhizobium/Agrobacterium group</taxon>
        <taxon>Rhizobium</taxon>
    </lineage>
</organism>
<evidence type="ECO:0000259" key="3">
    <source>
        <dbReference type="Pfam" id="PF15420"/>
    </source>
</evidence>
<keyword evidence="1" id="KW-0812">Transmembrane</keyword>
<dbReference type="SUPFAM" id="SSF53474">
    <property type="entry name" value="alpha/beta-Hydrolases"/>
    <property type="match status" value="1"/>
</dbReference>
<feature type="transmembrane region" description="Helical" evidence="1">
    <location>
        <begin position="38"/>
        <end position="64"/>
    </location>
</feature>
<keyword evidence="5" id="KW-1185">Reference proteome</keyword>
<feature type="transmembrane region" description="Helical" evidence="1">
    <location>
        <begin position="12"/>
        <end position="32"/>
    </location>
</feature>
<evidence type="ECO:0000256" key="1">
    <source>
        <dbReference type="SAM" id="Phobius"/>
    </source>
</evidence>
<gene>
    <name evidence="4" type="ORF">GA0061103_2034</name>
</gene>
<keyword evidence="1" id="KW-1133">Transmembrane helix</keyword>
<sequence>MRRLDQEMFRSLSLLGMVLGLIFFAASLTPSLMPRSYLVQGILSGISAGVGYMIGTTLTWLWIYLQLPVPQRSLRLARWSIGIACLILCLAALWHATFWQNSIRILWKMPPIATADPYWLAAVAAATFLIALIVGRLFRVASLLFSQWLARVVPSRLSKVVGALLAVALFWSIGQGILLRLALDAADASFKQADALIEDDQPMPQADMKTGSSASLVAWQGLGRQGRYFVTSGPGAGNISSFWNAPAKQPLRIYVGLNNAESSKERAALALQEMIRQGVFDRSMLVVIVPTGTGWIDPAAMDTLEYLQHGDVASVAVQYSYLTSWMSLLFEPQQGEETAVDLFDAVYGYWSKLPRDKRPKLYLHGLSLGAMNSQLSLDIYNIIGDPVNGALWSGPPFRSARWKAATAARSPGTPEWLPRFRDGSVIRFANQQHAPDQFAAPWGPLRVIYLQYASDPVVFFDAASAFREPEWMKAPRGPDVSPELTWIPVVTMLQLLFDMMIATTSPIGYGHIYAPQHYIDCWVSLTGAQISPEDLARLKSLFATRFGMTN</sequence>
<accession>A0A1C3UEJ3</accession>
<feature type="domain" description="Alpha/beta-hydrolase catalytic" evidence="2">
    <location>
        <begin position="251"/>
        <end position="538"/>
    </location>
</feature>
<dbReference type="InterPro" id="IPR012037">
    <property type="entry name" value="Alpha/beta-hydrolase_fam"/>
</dbReference>
<feature type="transmembrane region" description="Helical" evidence="1">
    <location>
        <begin position="76"/>
        <end position="98"/>
    </location>
</feature>
<dbReference type="InterPro" id="IPR027788">
    <property type="entry name" value="Alpha/beta-hydrolase_N_dom"/>
</dbReference>
<feature type="transmembrane region" description="Helical" evidence="1">
    <location>
        <begin position="118"/>
        <end position="139"/>
    </location>
</feature>
<dbReference type="Proteomes" id="UP000199101">
    <property type="component" value="Unassembled WGS sequence"/>
</dbReference>
<dbReference type="OrthoDB" id="4397445at2"/>
<dbReference type="ESTHER" id="9rhiz-a0a1c3uej3">
    <property type="family name" value="Abhydrolase_9"/>
</dbReference>
<feature type="transmembrane region" description="Helical" evidence="1">
    <location>
        <begin position="160"/>
        <end position="183"/>
    </location>
</feature>
<keyword evidence="1" id="KW-0472">Membrane</keyword>
<evidence type="ECO:0000259" key="2">
    <source>
        <dbReference type="Pfam" id="PF10081"/>
    </source>
</evidence>
<feature type="domain" description="Alpha/beta-hydrolase N-terminal" evidence="3">
    <location>
        <begin position="28"/>
        <end position="234"/>
    </location>
</feature>
<dbReference type="RefSeq" id="WP_092707616.1">
    <property type="nucleotide sequence ID" value="NZ_FMAG01000001.1"/>
</dbReference>
<dbReference type="AlphaFoldDB" id="A0A1C3UEJ3"/>
<proteinExistence type="predicted"/>
<evidence type="ECO:0000313" key="5">
    <source>
        <dbReference type="Proteomes" id="UP000199101"/>
    </source>
</evidence>
<dbReference type="EMBL" id="FMAG01000001">
    <property type="protein sequence ID" value="SCB13869.1"/>
    <property type="molecule type" value="Genomic_DNA"/>
</dbReference>
<dbReference type="InterPro" id="IPR029058">
    <property type="entry name" value="AB_hydrolase_fold"/>
</dbReference>
<dbReference type="Pfam" id="PF15420">
    <property type="entry name" value="Abhydrolase_9_N"/>
    <property type="match status" value="1"/>
</dbReference>
<name>A0A1C3UEJ3_9HYPH</name>
<reference evidence="5" key="1">
    <citation type="submission" date="2016-08" db="EMBL/GenBank/DDBJ databases">
        <authorList>
            <person name="Varghese N."/>
            <person name="Submissions Spin"/>
        </authorList>
    </citation>
    <scope>NUCLEOTIDE SEQUENCE [LARGE SCALE GENOMIC DNA]</scope>
    <source>
        <strain evidence="5">HAMBI 2975</strain>
    </source>
</reference>
<protein>
    <submittedName>
        <fullName evidence="4">Uncharacterized membrane protein</fullName>
    </submittedName>
</protein>